<dbReference type="Proteomes" id="UP000252914">
    <property type="component" value="Unassembled WGS sequence"/>
</dbReference>
<dbReference type="AlphaFoldDB" id="A0A367EZ86"/>
<comment type="caution">
    <text evidence="1">The sequence shown here is derived from an EMBL/GenBank/DDBJ whole genome shotgun (WGS) entry which is preliminary data.</text>
</comment>
<keyword evidence="2" id="KW-1185">Reference proteome</keyword>
<reference evidence="1 2" key="1">
    <citation type="submission" date="2018-06" db="EMBL/GenBank/DDBJ databases">
        <title>Streptomyces reniochalinae sp. nov. and Streptomyces diacarnus sp. nov. from marine sponges.</title>
        <authorList>
            <person name="Li L."/>
        </authorList>
    </citation>
    <scope>NUCLEOTIDE SEQUENCE [LARGE SCALE GENOMIC DNA]</scope>
    <source>
        <strain evidence="1 2">LHW51701</strain>
    </source>
</reference>
<dbReference type="RefSeq" id="WP_114022422.1">
    <property type="nucleotide sequence ID" value="NZ_QOIN01000043.1"/>
</dbReference>
<name>A0A367EZ86_9ACTN</name>
<sequence>MLHAKRVHPPSQEYELTEDGRALTAFSLRRGRIGARFTLGGVDYLVRTHRFSGVYELLDAGTGTDSGGEGDGHGEGTVIAATDRVRRSWHLTCSGRVVSFRRSAAADREFTMIGDDGEPAGTIRRTGHVRSEVTADLPSLELVLQVFVLVVVLLRRRRKRAAAAVRASSLAGG</sequence>
<evidence type="ECO:0000313" key="1">
    <source>
        <dbReference type="EMBL" id="RCG23009.1"/>
    </source>
</evidence>
<accession>A0A367EZ86</accession>
<protein>
    <submittedName>
        <fullName evidence="1">Uncharacterized protein</fullName>
    </submittedName>
</protein>
<gene>
    <name evidence="1" type="ORF">DTL70_15040</name>
</gene>
<dbReference type="EMBL" id="QOIN01000043">
    <property type="protein sequence ID" value="RCG23009.1"/>
    <property type="molecule type" value="Genomic_DNA"/>
</dbReference>
<organism evidence="1 2">
    <name type="scientific">Streptomyces diacarni</name>
    <dbReference type="NCBI Taxonomy" id="2800381"/>
    <lineage>
        <taxon>Bacteria</taxon>
        <taxon>Bacillati</taxon>
        <taxon>Actinomycetota</taxon>
        <taxon>Actinomycetes</taxon>
        <taxon>Kitasatosporales</taxon>
        <taxon>Streptomycetaceae</taxon>
        <taxon>Streptomyces</taxon>
    </lineage>
</organism>
<proteinExistence type="predicted"/>
<evidence type="ECO:0000313" key="2">
    <source>
        <dbReference type="Proteomes" id="UP000252914"/>
    </source>
</evidence>